<keyword evidence="5" id="KW-0539">Nucleus</keyword>
<dbReference type="STRING" id="154538.A0A1M2V3H8"/>
<reference evidence="8 9" key="1">
    <citation type="submission" date="2016-10" db="EMBL/GenBank/DDBJ databases">
        <title>Genome sequence of the basidiomycete white-rot fungus Trametes pubescens.</title>
        <authorList>
            <person name="Makela M.R."/>
            <person name="Granchi Z."/>
            <person name="Peng M."/>
            <person name="De Vries R.P."/>
            <person name="Grigoriev I."/>
            <person name="Riley R."/>
            <person name="Hilden K."/>
        </authorList>
    </citation>
    <scope>NUCLEOTIDE SEQUENCE [LARGE SCALE GENOMIC DNA]</scope>
    <source>
        <strain evidence="8 9">FBCC735</strain>
    </source>
</reference>
<gene>
    <name evidence="8" type="ORF">TRAPUB_7383</name>
</gene>
<evidence type="ECO:0000313" key="9">
    <source>
        <dbReference type="Proteomes" id="UP000184267"/>
    </source>
</evidence>
<evidence type="ECO:0000256" key="3">
    <source>
        <dbReference type="ARBA" id="ARBA00022771"/>
    </source>
</evidence>
<keyword evidence="9" id="KW-1185">Reference proteome</keyword>
<feature type="domain" description="HAT C-terminal dimerisation" evidence="7">
    <location>
        <begin position="715"/>
        <end position="790"/>
    </location>
</feature>
<feature type="region of interest" description="Disordered" evidence="6">
    <location>
        <begin position="665"/>
        <end position="692"/>
    </location>
</feature>
<feature type="region of interest" description="Disordered" evidence="6">
    <location>
        <begin position="26"/>
        <end position="58"/>
    </location>
</feature>
<dbReference type="PANTHER" id="PTHR46481:SF10">
    <property type="entry name" value="ZINC FINGER BED DOMAIN-CONTAINING PROTEIN 39"/>
    <property type="match status" value="1"/>
</dbReference>
<dbReference type="AlphaFoldDB" id="A0A1M2V3H8"/>
<dbReference type="Pfam" id="PF05699">
    <property type="entry name" value="Dimer_Tnp_hAT"/>
    <property type="match status" value="1"/>
</dbReference>
<dbReference type="OrthoDB" id="3359487at2759"/>
<name>A0A1M2V3H8_TRAPU</name>
<dbReference type="InterPro" id="IPR012337">
    <property type="entry name" value="RNaseH-like_sf"/>
</dbReference>
<dbReference type="GO" id="GO:0008270">
    <property type="term" value="F:zinc ion binding"/>
    <property type="evidence" value="ECO:0007669"/>
    <property type="project" value="UniProtKB-KW"/>
</dbReference>
<organism evidence="8 9">
    <name type="scientific">Trametes pubescens</name>
    <name type="common">White-rot fungus</name>
    <dbReference type="NCBI Taxonomy" id="154538"/>
    <lineage>
        <taxon>Eukaryota</taxon>
        <taxon>Fungi</taxon>
        <taxon>Dikarya</taxon>
        <taxon>Basidiomycota</taxon>
        <taxon>Agaricomycotina</taxon>
        <taxon>Agaricomycetes</taxon>
        <taxon>Polyporales</taxon>
        <taxon>Polyporaceae</taxon>
        <taxon>Trametes</taxon>
    </lineage>
</organism>
<dbReference type="PANTHER" id="PTHR46481">
    <property type="entry name" value="ZINC FINGER BED DOMAIN-CONTAINING PROTEIN 4"/>
    <property type="match status" value="1"/>
</dbReference>
<feature type="compositionally biased region" description="Low complexity" evidence="6">
    <location>
        <begin position="665"/>
        <end position="687"/>
    </location>
</feature>
<feature type="compositionally biased region" description="Acidic residues" evidence="6">
    <location>
        <begin position="395"/>
        <end position="413"/>
    </location>
</feature>
<dbReference type="Proteomes" id="UP000184267">
    <property type="component" value="Unassembled WGS sequence"/>
</dbReference>
<protein>
    <submittedName>
        <fullName evidence="8">Zinc finger BED domain-containing protein RICESLEEPER 2</fullName>
    </submittedName>
</protein>
<evidence type="ECO:0000256" key="2">
    <source>
        <dbReference type="ARBA" id="ARBA00022723"/>
    </source>
</evidence>
<evidence type="ECO:0000256" key="5">
    <source>
        <dbReference type="ARBA" id="ARBA00023242"/>
    </source>
</evidence>
<comment type="caution">
    <text evidence="8">The sequence shown here is derived from an EMBL/GenBank/DDBJ whole genome shotgun (WGS) entry which is preliminary data.</text>
</comment>
<evidence type="ECO:0000259" key="7">
    <source>
        <dbReference type="Pfam" id="PF05699"/>
    </source>
</evidence>
<keyword evidence="4" id="KW-0862">Zinc</keyword>
<dbReference type="OMA" id="AVESHMI"/>
<dbReference type="EMBL" id="MNAD01001695">
    <property type="protein sequence ID" value="OJT02154.1"/>
    <property type="molecule type" value="Genomic_DNA"/>
</dbReference>
<evidence type="ECO:0000256" key="4">
    <source>
        <dbReference type="ARBA" id="ARBA00022833"/>
    </source>
</evidence>
<evidence type="ECO:0000256" key="6">
    <source>
        <dbReference type="SAM" id="MobiDB-lite"/>
    </source>
</evidence>
<keyword evidence="2" id="KW-0479">Metal-binding</keyword>
<dbReference type="InterPro" id="IPR008906">
    <property type="entry name" value="HATC_C_dom"/>
</dbReference>
<accession>A0A1M2V3H8</accession>
<feature type="region of interest" description="Disordered" evidence="6">
    <location>
        <begin position="392"/>
        <end position="419"/>
    </location>
</feature>
<evidence type="ECO:0000256" key="1">
    <source>
        <dbReference type="ARBA" id="ARBA00004123"/>
    </source>
</evidence>
<dbReference type="SUPFAM" id="SSF53098">
    <property type="entry name" value="Ribonuclease H-like"/>
    <property type="match status" value="1"/>
</dbReference>
<evidence type="ECO:0000313" key="8">
    <source>
        <dbReference type="EMBL" id="OJT02154.1"/>
    </source>
</evidence>
<proteinExistence type="predicted"/>
<comment type="subcellular location">
    <subcellularLocation>
        <location evidence="1">Nucleus</location>
    </subcellularLocation>
</comment>
<dbReference type="GO" id="GO:0046983">
    <property type="term" value="F:protein dimerization activity"/>
    <property type="evidence" value="ECO:0007669"/>
    <property type="project" value="InterPro"/>
</dbReference>
<keyword evidence="3" id="KW-0863">Zinc-finger</keyword>
<dbReference type="GO" id="GO:0005634">
    <property type="term" value="C:nucleus"/>
    <property type="evidence" value="ECO:0007669"/>
    <property type="project" value="UniProtKB-SubCell"/>
</dbReference>
<dbReference type="InterPro" id="IPR052035">
    <property type="entry name" value="ZnF_BED_domain_contain"/>
</dbReference>
<sequence>MSIAAGKRRRDTLEIELVVVKPSVAKRTRADAPAAPADEPAAPDDAAGSGSGSRDGDELREPLIVDEAVAATAAVAQAAQQAVAAPGGLAAAAAAQKRARFLAKFPGMTPVQILDSILSKWRSKVYDHYKPPSVIAPTTPSGPHLHRFVCKSHPSIWIDRADYEDSTGNLVRHASRCDPKPTPENEAITAFANGTTYSPARMRYYLALWCARHHRPFLIVEDGELCAILRMLYGRVEIPSRVTVSRDIHMIMHHCKELVILLFAAYPGRIHICVDGWTLPNILAFLGITAHWHKDGKVRHIILDFVRLTSSHTGQYLAQKLIECLRAFGIHEKVLSVTCDNAENNTTMLREMHMLVPKFRGTCVRVRCFAHILNLVIKGILSQFGKGAAAAVNQGDEEGDDNNEEDVEAANEADNDREAADDAVIKSINDDDINIEVTPEDNALASSGITKILTLSRKVWNSPTIRAELSSLATASGLNSDVLVRSVKTRWNTVAEVLARARVMRPVLADLCDMVQFNKPRGVRLRPYILTDEEWTIIDQMHLLLDPFLFATKEISTSGRALVHQVIPYIDVLTRHVDTFAANEDLAPAVRAAARRGRLILDKYYGLTDGSIVYRIAMILHPGLKTQYFRDQDWPEEWITAAVELTRDEWTTYYKPAPVPVPAADAPAAHPNAPAVNASASRNGSGRRSAHHSWYPSTPALFASISGRNKAVLDELEAYLEAPPLSTVEDPLAYWDIVLKTSPSSPLATMAIDFLTAQATSTDSKRSFSSGRLTVSRLRHSLSDESVRTGTVLGSWCDYPEIVPEAQLVELIARRRGAHVAAPAAVPAAAVPAAAPEVIELD</sequence>
<feature type="compositionally biased region" description="Low complexity" evidence="6">
    <location>
        <begin position="31"/>
        <end position="48"/>
    </location>
</feature>